<keyword evidence="4" id="KW-0456">Lyase</keyword>
<evidence type="ECO:0000256" key="2">
    <source>
        <dbReference type="ARBA" id="ARBA00012224"/>
    </source>
</evidence>
<dbReference type="PANTHER" id="PTHR43525:SF2">
    <property type="entry name" value="CYSTATHIONINE BETA-LYASE-RELATED"/>
    <property type="match status" value="1"/>
</dbReference>
<dbReference type="GO" id="GO:0030170">
    <property type="term" value="F:pyridoxal phosphate binding"/>
    <property type="evidence" value="ECO:0007669"/>
    <property type="project" value="InterPro"/>
</dbReference>
<comment type="cofactor">
    <cofactor evidence="1">
        <name>pyridoxal 5'-phosphate</name>
        <dbReference type="ChEBI" id="CHEBI:597326"/>
    </cofactor>
</comment>
<evidence type="ECO:0000256" key="1">
    <source>
        <dbReference type="ARBA" id="ARBA00001933"/>
    </source>
</evidence>
<proteinExistence type="inferred from homology"/>
<dbReference type="EMBL" id="CAFABD010000036">
    <property type="protein sequence ID" value="CAB4821127.1"/>
    <property type="molecule type" value="Genomic_DNA"/>
</dbReference>
<dbReference type="EC" id="4.4.1.13" evidence="2"/>
<reference evidence="7" key="1">
    <citation type="submission" date="2020-05" db="EMBL/GenBank/DDBJ databases">
        <authorList>
            <person name="Chiriac C."/>
            <person name="Salcher M."/>
            <person name="Ghai R."/>
            <person name="Kavagutti S V."/>
        </authorList>
    </citation>
    <scope>NUCLEOTIDE SEQUENCE</scope>
</reference>
<dbReference type="InterPro" id="IPR015421">
    <property type="entry name" value="PyrdxlP-dep_Trfase_major"/>
</dbReference>
<dbReference type="InterPro" id="IPR051798">
    <property type="entry name" value="Class-II_PLP-Dep_Aminotrans"/>
</dbReference>
<dbReference type="SUPFAM" id="SSF53383">
    <property type="entry name" value="PLP-dependent transferases"/>
    <property type="match status" value="1"/>
</dbReference>
<dbReference type="InterPro" id="IPR015422">
    <property type="entry name" value="PyrdxlP-dep_Trfase_small"/>
</dbReference>
<accession>A0A6J6ZS51</accession>
<gene>
    <name evidence="7" type="ORF">UFOPK3166_00362</name>
</gene>
<dbReference type="AlphaFoldDB" id="A0A6J6ZS51"/>
<comment type="similarity">
    <text evidence="5">Belongs to the class-II pyridoxal-phosphate-dependent aminotransferase family. MalY/PatB cystathionine beta-lyase subfamily.</text>
</comment>
<dbReference type="GO" id="GO:0047804">
    <property type="term" value="F:cysteine-S-conjugate beta-lyase activity"/>
    <property type="evidence" value="ECO:0007669"/>
    <property type="project" value="UniProtKB-EC"/>
</dbReference>
<organism evidence="7">
    <name type="scientific">freshwater metagenome</name>
    <dbReference type="NCBI Taxonomy" id="449393"/>
    <lineage>
        <taxon>unclassified sequences</taxon>
        <taxon>metagenomes</taxon>
        <taxon>ecological metagenomes</taxon>
    </lineage>
</organism>
<name>A0A6J6ZS51_9ZZZZ</name>
<dbReference type="Pfam" id="PF00155">
    <property type="entry name" value="Aminotran_1_2"/>
    <property type="match status" value="1"/>
</dbReference>
<sequence>MSSGFEFLSLTELRKKKSYKWRQFGGDTIPLTVAEMDFRISPAITDALQDMIDRSDMGYLGANPELQKSFAKFAGALWGWKFDSELVRVGNDVGSCVQEILNVISKPGEAILINSPVTNFAKWILEAGRSVHDIPLIESEMNYRIDFAGIESAFASGIRIYLLCNPHSPVGVNFNKDDLWTIAKLAKKYGVTVLSDEIHSALSFDASNFTPFLDSCAEAKEIGVCLSSASKAFNISGLKCAIYLAASSDLNKKLDQIPESARHRASLFGVVATAAAFESGVPWLKDAIKTLENNTQVLAKHLEEKLPFTKYRKPDFGYLAWLNFGDENWREIFAKVDVALLPGEIYRENIPNFARLNFATDPAIMKLAFDRLTKLAK</sequence>
<dbReference type="Gene3D" id="3.90.1150.10">
    <property type="entry name" value="Aspartate Aminotransferase, domain 1"/>
    <property type="match status" value="1"/>
</dbReference>
<dbReference type="Gene3D" id="3.40.640.10">
    <property type="entry name" value="Type I PLP-dependent aspartate aminotransferase-like (Major domain)"/>
    <property type="match status" value="1"/>
</dbReference>
<evidence type="ECO:0000256" key="5">
    <source>
        <dbReference type="ARBA" id="ARBA00037974"/>
    </source>
</evidence>
<evidence type="ECO:0000259" key="6">
    <source>
        <dbReference type="Pfam" id="PF00155"/>
    </source>
</evidence>
<evidence type="ECO:0000256" key="3">
    <source>
        <dbReference type="ARBA" id="ARBA00022898"/>
    </source>
</evidence>
<dbReference type="InterPro" id="IPR015424">
    <property type="entry name" value="PyrdxlP-dep_Trfase"/>
</dbReference>
<evidence type="ECO:0000313" key="7">
    <source>
        <dbReference type="EMBL" id="CAB4821127.1"/>
    </source>
</evidence>
<keyword evidence="3" id="KW-0663">Pyridoxal phosphate</keyword>
<dbReference type="CDD" id="cd00609">
    <property type="entry name" value="AAT_like"/>
    <property type="match status" value="1"/>
</dbReference>
<feature type="domain" description="Aminotransferase class I/classII large" evidence="6">
    <location>
        <begin position="28"/>
        <end position="371"/>
    </location>
</feature>
<protein>
    <recommendedName>
        <fullName evidence="2">cysteine-S-conjugate beta-lyase</fullName>
        <ecNumber evidence="2">4.4.1.13</ecNumber>
    </recommendedName>
</protein>
<evidence type="ECO:0000256" key="4">
    <source>
        <dbReference type="ARBA" id="ARBA00023239"/>
    </source>
</evidence>
<dbReference type="PANTHER" id="PTHR43525">
    <property type="entry name" value="PROTEIN MALY"/>
    <property type="match status" value="1"/>
</dbReference>
<dbReference type="InterPro" id="IPR004839">
    <property type="entry name" value="Aminotransferase_I/II_large"/>
</dbReference>